<dbReference type="EMBL" id="CP005746">
    <property type="protein sequence ID" value="AHH11115.1"/>
    <property type="molecule type" value="Genomic_DNA"/>
</dbReference>
<dbReference type="InterPro" id="IPR008510">
    <property type="entry name" value="DUF792_BOR_spp"/>
</dbReference>
<dbReference type="HOGENOM" id="CLU_095598_0_0_12"/>
<sequence>MLNTLTERIKKSMGVKELTEKVEGEKERVQTAEDVTALIKKVVDHVLSLSNSSNFIALFPRPDFKGLVYVPQVFFVFPKLGAIEENLSSISSQRAVINLSTRNSEFVSYNVTANPTMITISNAVLSSIYDKKLAENLKTTPFANSALEFDSNFIKMQFREKFKSGIYYTVYGPSIGFHETAIINSLKIKGTSFVDEIDISLQIKLVKTFNFLTYKG</sequence>
<protein>
    <submittedName>
        <fullName evidence="1">Uncharacterized protein</fullName>
    </submittedName>
</protein>
<keyword evidence="2" id="KW-1185">Reference proteome</keyword>
<dbReference type="RefSeq" id="WP_025408468.1">
    <property type="nucleotide sequence ID" value="NZ_CP005746.1"/>
</dbReference>
<keyword evidence="1" id="KW-0614">Plasmid</keyword>
<evidence type="ECO:0000313" key="2">
    <source>
        <dbReference type="Proteomes" id="UP000019330"/>
    </source>
</evidence>
<dbReference type="AlphaFoldDB" id="W5SW00"/>
<proteinExistence type="predicted"/>
<dbReference type="Proteomes" id="UP000019330">
    <property type="component" value="Plasmid unnamed"/>
</dbReference>
<geneLocation type="plasmid" evidence="1 2">
    <name>unnamed</name>
</geneLocation>
<dbReference type="Pfam" id="PF05632">
    <property type="entry name" value="DUF792"/>
    <property type="match status" value="1"/>
</dbReference>
<accession>W5SW00</accession>
<name>W5SW00_9SPIR</name>
<gene>
    <name evidence="1" type="ORF">BCO_0021800</name>
</gene>
<organism evidence="1">
    <name type="scientific">Borrelia coriaceae ATCC 43381</name>
    <dbReference type="NCBI Taxonomy" id="1408429"/>
    <lineage>
        <taxon>Bacteria</taxon>
        <taxon>Pseudomonadati</taxon>
        <taxon>Spirochaetota</taxon>
        <taxon>Spirochaetia</taxon>
        <taxon>Spirochaetales</taxon>
        <taxon>Borreliaceae</taxon>
        <taxon>Borrelia</taxon>
    </lineage>
</organism>
<reference evidence="1" key="1">
    <citation type="submission" date="2013-04" db="EMBL/GenBank/DDBJ databases">
        <title>Comparative Genomics of Relapsing Fever Spirochetes.</title>
        <authorList>
            <person name="Schwan T.G."/>
            <person name="Raffel S.J."/>
            <person name="Porcella S.F."/>
            <person name="Martens C.A."/>
            <person name="Bruno D.P."/>
            <person name="Ricklefs S.M."/>
            <person name="Barbian K.B."/>
        </authorList>
    </citation>
    <scope>NUCLEOTIDE SEQUENCE</scope>
    <source>
        <strain evidence="1">Co53</strain>
        <plasmid evidence="1">unnamed</plasmid>
    </source>
</reference>
<evidence type="ECO:0000313" key="1">
    <source>
        <dbReference type="EMBL" id="AHH11115.1"/>
    </source>
</evidence>